<dbReference type="AlphaFoldDB" id="A0A5N7MZ11"/>
<dbReference type="Pfam" id="PF13546">
    <property type="entry name" value="DDE_5"/>
    <property type="match status" value="1"/>
</dbReference>
<feature type="domain" description="Transposase IS701-like DDE" evidence="1">
    <location>
        <begin position="6"/>
        <end position="182"/>
    </location>
</feature>
<protein>
    <submittedName>
        <fullName evidence="2">IS701 family transposase</fullName>
    </submittedName>
</protein>
<evidence type="ECO:0000313" key="3">
    <source>
        <dbReference type="Proteomes" id="UP000403266"/>
    </source>
</evidence>
<dbReference type="NCBIfam" id="NF033540">
    <property type="entry name" value="transpos_IS701"/>
    <property type="match status" value="1"/>
</dbReference>
<comment type="caution">
    <text evidence="2">The sequence shown here is derived from an EMBL/GenBank/DDBJ whole genome shotgun (WGS) entry which is preliminary data.</text>
</comment>
<dbReference type="PANTHER" id="PTHR33627:SF1">
    <property type="entry name" value="TRANSPOSASE"/>
    <property type="match status" value="1"/>
</dbReference>
<keyword evidence="3" id="KW-1185">Reference proteome</keyword>
<organism evidence="2 3">
    <name type="scientific">Microvirga tunisiensis</name>
    <dbReference type="NCBI Taxonomy" id="2108360"/>
    <lineage>
        <taxon>Bacteria</taxon>
        <taxon>Pseudomonadati</taxon>
        <taxon>Pseudomonadota</taxon>
        <taxon>Alphaproteobacteria</taxon>
        <taxon>Hyphomicrobiales</taxon>
        <taxon>Methylobacteriaceae</taxon>
        <taxon>Microvirga</taxon>
    </lineage>
</organism>
<gene>
    <name evidence="2" type="ORF">FS320_44940</name>
</gene>
<sequence length="184" mass="20149">FSRIEPRRRARAYLQGLLAPLERKNGWHLAEAAGDASPDGVQDFLARMHWDADAVRDDLCAYVVEHLGDPDAVLVLDETGFVKKGDKSVGVKRQYSGTAGRIENSQIGVFLAYASRHGHALIDRALYLPDTWAFDAARRAEAGVPEEVCFTTKPKLGQALLRRAFAAGVPCAWVVGDCLYGADH</sequence>
<dbReference type="InterPro" id="IPR012337">
    <property type="entry name" value="RNaseH-like_sf"/>
</dbReference>
<dbReference type="EMBL" id="VOSK01000997">
    <property type="protein sequence ID" value="MPR31760.1"/>
    <property type="molecule type" value="Genomic_DNA"/>
</dbReference>
<evidence type="ECO:0000313" key="2">
    <source>
        <dbReference type="EMBL" id="MPR31760.1"/>
    </source>
</evidence>
<feature type="non-terminal residue" evidence="2">
    <location>
        <position position="184"/>
    </location>
</feature>
<name>A0A5N7MZ11_9HYPH</name>
<dbReference type="PANTHER" id="PTHR33627">
    <property type="entry name" value="TRANSPOSASE"/>
    <property type="match status" value="1"/>
</dbReference>
<evidence type="ECO:0000259" key="1">
    <source>
        <dbReference type="Pfam" id="PF13546"/>
    </source>
</evidence>
<dbReference type="OrthoDB" id="583339at2"/>
<proteinExistence type="predicted"/>
<dbReference type="RefSeq" id="WP_152718833.1">
    <property type="nucleotide sequence ID" value="NZ_VOSJ01001078.1"/>
</dbReference>
<dbReference type="InterPro" id="IPR038721">
    <property type="entry name" value="IS701-like_DDE_dom"/>
</dbReference>
<accession>A0A5N7MZ11</accession>
<feature type="non-terminal residue" evidence="2">
    <location>
        <position position="1"/>
    </location>
</feature>
<reference evidence="2 3" key="1">
    <citation type="journal article" date="2019" name="Syst. Appl. Microbiol.">
        <title>Microvirga tunisiensis sp. nov., a root nodule symbiotic bacterium isolated from Lupinus micranthus and L. luteus grown in Northern Tunisia.</title>
        <authorList>
            <person name="Msaddak A."/>
            <person name="Rejili M."/>
            <person name="Duran D."/>
            <person name="Mars M."/>
            <person name="Palacios J.M."/>
            <person name="Ruiz-Argueso T."/>
            <person name="Rey L."/>
            <person name="Imperial J."/>
        </authorList>
    </citation>
    <scope>NUCLEOTIDE SEQUENCE [LARGE SCALE GENOMIC DNA]</scope>
    <source>
        <strain evidence="2 3">Lmie10</strain>
    </source>
</reference>
<dbReference type="InterPro" id="IPR039365">
    <property type="entry name" value="IS701-like"/>
</dbReference>
<dbReference type="Proteomes" id="UP000403266">
    <property type="component" value="Unassembled WGS sequence"/>
</dbReference>
<dbReference type="SUPFAM" id="SSF53098">
    <property type="entry name" value="Ribonuclease H-like"/>
    <property type="match status" value="1"/>
</dbReference>